<gene>
    <name evidence="1" type="ORF">J2R62_02520</name>
</gene>
<protein>
    <submittedName>
        <fullName evidence="1">DUF1418 family protein</fullName>
    </submittedName>
</protein>
<organism evidence="1 2">
    <name type="scientific">Plesiomonas shigelloides</name>
    <name type="common">Aeromonas shigelloides</name>
    <dbReference type="NCBI Taxonomy" id="703"/>
    <lineage>
        <taxon>Bacteria</taxon>
        <taxon>Pseudomonadati</taxon>
        <taxon>Pseudomonadota</taxon>
        <taxon>Gammaproteobacteria</taxon>
        <taxon>Enterobacterales</taxon>
        <taxon>Enterobacteriaceae</taxon>
        <taxon>Plesiomonas</taxon>
    </lineage>
</organism>
<evidence type="ECO:0000313" key="1">
    <source>
        <dbReference type="EMBL" id="MBO1107106.1"/>
    </source>
</evidence>
<dbReference type="InterPro" id="IPR010815">
    <property type="entry name" value="DUF1418"/>
</dbReference>
<dbReference type="EMBL" id="JAFNAA010000002">
    <property type="protein sequence ID" value="MBO1107106.1"/>
    <property type="molecule type" value="Genomic_DNA"/>
</dbReference>
<dbReference type="KEGG" id="pshi:SAMEA2665130_2160"/>
<evidence type="ECO:0000313" key="2">
    <source>
        <dbReference type="Proteomes" id="UP000664658"/>
    </source>
</evidence>
<dbReference type="Pfam" id="PF07214">
    <property type="entry name" value="DUF1418"/>
    <property type="match status" value="1"/>
</dbReference>
<name>A0A1A9AY90_PLESH</name>
<comment type="caution">
    <text evidence="1">The sequence shown here is derived from an EMBL/GenBank/DDBJ whole genome shotgun (WGS) entry which is preliminary data.</text>
</comment>
<dbReference type="AlphaFoldDB" id="A0A1A9AY90"/>
<dbReference type="RefSeq" id="WP_010864198.1">
    <property type="nucleotide sequence ID" value="NZ_CP027852.1"/>
</dbReference>
<sequence>MTQRPKFVLPWPIVISEVVGFLLIILGYLDIKQSSLLPAWLSGTGSAATMIIVGLILMLPAGLFLVSGWFGQLDSWIKPTFNHSAGHERKKKEHDDDTDH</sequence>
<accession>A0A1A9AY90</accession>
<proteinExistence type="predicted"/>
<dbReference type="Proteomes" id="UP000664658">
    <property type="component" value="Unassembled WGS sequence"/>
</dbReference>
<reference evidence="1" key="1">
    <citation type="submission" date="2021-03" db="EMBL/GenBank/DDBJ databases">
        <title>Plesiomonas shigelloides zfcc0051, isolated from zebrafish feces.</title>
        <authorList>
            <person name="Vanderhoek Z."/>
            <person name="Gaulke C."/>
        </authorList>
    </citation>
    <scope>NUCLEOTIDE SEQUENCE</scope>
    <source>
        <strain evidence="1">Zfcc0051</strain>
    </source>
</reference>
<dbReference type="GeneID" id="69703934"/>